<feature type="chain" id="PRO_5018264770" evidence="1">
    <location>
        <begin position="25"/>
        <end position="137"/>
    </location>
</feature>
<evidence type="ECO:0000313" key="2">
    <source>
        <dbReference type="EMBL" id="RMX46110.1"/>
    </source>
</evidence>
<name>A0A3M6TXK8_POCDA</name>
<feature type="signal peptide" evidence="1">
    <location>
        <begin position="1"/>
        <end position="24"/>
    </location>
</feature>
<proteinExistence type="predicted"/>
<dbReference type="AlphaFoldDB" id="A0A3M6TXK8"/>
<sequence>MSYRVKMSTFIIVFCLLLIHMARIAPFPFGGPTQQNEDFAYRDSGQSGNAIEERNALRGNGSRNNSLSLSRNRVTRSIHPCVVKNSRKSALGCNGIITVTCKETSFGCLSRSSASPDCQNKITYACGKAFVTDCECT</sequence>
<evidence type="ECO:0000313" key="3">
    <source>
        <dbReference type="Proteomes" id="UP000275408"/>
    </source>
</evidence>
<keyword evidence="1" id="KW-0732">Signal</keyword>
<protein>
    <submittedName>
        <fullName evidence="2">Uncharacterized protein</fullName>
    </submittedName>
</protein>
<evidence type="ECO:0000256" key="1">
    <source>
        <dbReference type="SAM" id="SignalP"/>
    </source>
</evidence>
<organism evidence="2 3">
    <name type="scientific">Pocillopora damicornis</name>
    <name type="common">Cauliflower coral</name>
    <name type="synonym">Millepora damicornis</name>
    <dbReference type="NCBI Taxonomy" id="46731"/>
    <lineage>
        <taxon>Eukaryota</taxon>
        <taxon>Metazoa</taxon>
        <taxon>Cnidaria</taxon>
        <taxon>Anthozoa</taxon>
        <taxon>Hexacorallia</taxon>
        <taxon>Scleractinia</taxon>
        <taxon>Astrocoeniina</taxon>
        <taxon>Pocilloporidae</taxon>
        <taxon>Pocillopora</taxon>
    </lineage>
</organism>
<dbReference type="EMBL" id="RCHS01002732">
    <property type="protein sequence ID" value="RMX46110.1"/>
    <property type="molecule type" value="Genomic_DNA"/>
</dbReference>
<accession>A0A3M6TXK8</accession>
<gene>
    <name evidence="2" type="ORF">pdam_00009372</name>
</gene>
<keyword evidence="3" id="KW-1185">Reference proteome</keyword>
<reference evidence="2 3" key="1">
    <citation type="journal article" date="2018" name="Sci. Rep.">
        <title>Comparative analysis of the Pocillopora damicornis genome highlights role of immune system in coral evolution.</title>
        <authorList>
            <person name="Cunning R."/>
            <person name="Bay R.A."/>
            <person name="Gillette P."/>
            <person name="Baker A.C."/>
            <person name="Traylor-Knowles N."/>
        </authorList>
    </citation>
    <scope>NUCLEOTIDE SEQUENCE [LARGE SCALE GENOMIC DNA]</scope>
    <source>
        <strain evidence="2">RSMAS</strain>
        <tissue evidence="2">Whole animal</tissue>
    </source>
</reference>
<comment type="caution">
    <text evidence="2">The sequence shown here is derived from an EMBL/GenBank/DDBJ whole genome shotgun (WGS) entry which is preliminary data.</text>
</comment>
<dbReference type="Proteomes" id="UP000275408">
    <property type="component" value="Unassembled WGS sequence"/>
</dbReference>